<dbReference type="PANTHER" id="PTHR43377:SF8">
    <property type="entry name" value="BLR3664 PROTEIN"/>
    <property type="match status" value="1"/>
</dbReference>
<dbReference type="SUPFAM" id="SSF51735">
    <property type="entry name" value="NAD(P)-binding Rossmann-fold domains"/>
    <property type="match status" value="1"/>
</dbReference>
<dbReference type="SUPFAM" id="SSF55347">
    <property type="entry name" value="Glyceraldehyde-3-phosphate dehydrogenase-like, C-terminal domain"/>
    <property type="match status" value="1"/>
</dbReference>
<evidence type="ECO:0000259" key="1">
    <source>
        <dbReference type="Pfam" id="PF01408"/>
    </source>
</evidence>
<dbReference type="InterPro" id="IPR055170">
    <property type="entry name" value="GFO_IDH_MocA-like_dom"/>
</dbReference>
<dbReference type="Pfam" id="PF01408">
    <property type="entry name" value="GFO_IDH_MocA"/>
    <property type="match status" value="1"/>
</dbReference>
<dbReference type="InterPro" id="IPR051450">
    <property type="entry name" value="Gfo/Idh/MocA_Oxidoreductases"/>
</dbReference>
<dbReference type="Gene3D" id="3.30.360.10">
    <property type="entry name" value="Dihydrodipicolinate Reductase, domain 2"/>
    <property type="match status" value="1"/>
</dbReference>
<organism evidence="3 4">
    <name type="scientific">Rhizobium chutanense</name>
    <dbReference type="NCBI Taxonomy" id="2035448"/>
    <lineage>
        <taxon>Bacteria</taxon>
        <taxon>Pseudomonadati</taxon>
        <taxon>Pseudomonadota</taxon>
        <taxon>Alphaproteobacteria</taxon>
        <taxon>Hyphomicrobiales</taxon>
        <taxon>Rhizobiaceae</taxon>
        <taxon>Rhizobium/Agrobacterium group</taxon>
        <taxon>Rhizobium</taxon>
    </lineage>
</organism>
<accession>A0A2A6JEH0</accession>
<dbReference type="InterPro" id="IPR000683">
    <property type="entry name" value="Gfo/Idh/MocA-like_OxRdtase_N"/>
</dbReference>
<reference evidence="3 4" key="1">
    <citation type="submission" date="2017-09" db="EMBL/GenBank/DDBJ databases">
        <title>Comparative genomics of rhizobia isolated from Phaseolus vulgaris in China.</title>
        <authorList>
            <person name="Tong W."/>
        </authorList>
    </citation>
    <scope>NUCLEOTIDE SEQUENCE [LARGE SCALE GENOMIC DNA]</scope>
    <source>
        <strain evidence="3 4">C5</strain>
    </source>
</reference>
<evidence type="ECO:0000259" key="2">
    <source>
        <dbReference type="Pfam" id="PF22725"/>
    </source>
</evidence>
<evidence type="ECO:0000313" key="4">
    <source>
        <dbReference type="Proteomes" id="UP000220768"/>
    </source>
</evidence>
<dbReference type="Proteomes" id="UP000220768">
    <property type="component" value="Unassembled WGS sequence"/>
</dbReference>
<proteinExistence type="predicted"/>
<dbReference type="GO" id="GO:0000166">
    <property type="term" value="F:nucleotide binding"/>
    <property type="evidence" value="ECO:0007669"/>
    <property type="project" value="InterPro"/>
</dbReference>
<feature type="domain" description="Gfo/Idh/MocA-like oxidoreductase N-terminal" evidence="1">
    <location>
        <begin position="5"/>
        <end position="121"/>
    </location>
</feature>
<dbReference type="EMBL" id="NWSV01000004">
    <property type="protein sequence ID" value="PDT04756.1"/>
    <property type="molecule type" value="Genomic_DNA"/>
</dbReference>
<dbReference type="Gene3D" id="3.40.50.720">
    <property type="entry name" value="NAD(P)-binding Rossmann-like Domain"/>
    <property type="match status" value="1"/>
</dbReference>
<dbReference type="Pfam" id="PF22725">
    <property type="entry name" value="GFO_IDH_MocA_C3"/>
    <property type="match status" value="1"/>
</dbReference>
<feature type="domain" description="GFO/IDH/MocA-like oxidoreductase" evidence="2">
    <location>
        <begin position="129"/>
        <end position="264"/>
    </location>
</feature>
<gene>
    <name evidence="3" type="ORF">CO666_08410</name>
</gene>
<keyword evidence="4" id="KW-1185">Reference proteome</keyword>
<dbReference type="PANTHER" id="PTHR43377">
    <property type="entry name" value="BILIVERDIN REDUCTASE A"/>
    <property type="match status" value="1"/>
</dbReference>
<protein>
    <submittedName>
        <fullName evidence="3">Oxidoreductase</fullName>
    </submittedName>
</protein>
<evidence type="ECO:0000313" key="3">
    <source>
        <dbReference type="EMBL" id="PDT04756.1"/>
    </source>
</evidence>
<dbReference type="InterPro" id="IPR036291">
    <property type="entry name" value="NAD(P)-bd_dom_sf"/>
</dbReference>
<name>A0A2A6JEH0_9HYPH</name>
<dbReference type="AlphaFoldDB" id="A0A2A6JEH0"/>
<sequence>MKPLEIAVMGAGLIGRRHAERVMSEPGTVLSAVIDPSDAGRDFARNAGIRWYANFQDIRAEDRPDGVIVATPNQLHVENGLEVVAAGIPILVEKPIADDIVSAARLVAAGERAGIPLLVGHHRRHNPMMQAARQIVDSGRLGRIIAVHGTFWVAKPDEYFDIAWRREAGAGPVFVNLIHDVDLFRFLFGDVDAVQAMESHAVRHHAVEDSAVVSLRFASGVLATLSGSDAVAAPWSWEATTGENPAFPRYDQFCYQIGGTKGSLGIPDLTLWTSTSKPDWLEPLAEERVPYAAADPLCVQLRHFCDVIRGDAAPLVSGREGLATLRVVEAIKRSAGSGQMIPLSDAGGLFQSPESPAT</sequence>
<comment type="caution">
    <text evidence="3">The sequence shown here is derived from an EMBL/GenBank/DDBJ whole genome shotgun (WGS) entry which is preliminary data.</text>
</comment>